<dbReference type="SUPFAM" id="SSF51306">
    <property type="entry name" value="LexA/Signal peptidase"/>
    <property type="match status" value="1"/>
</dbReference>
<dbReference type="Gene3D" id="2.10.109.10">
    <property type="entry name" value="Umud Fragment, subunit A"/>
    <property type="match status" value="1"/>
</dbReference>
<dbReference type="CDD" id="cd06529">
    <property type="entry name" value="S24_LexA-like"/>
    <property type="match status" value="1"/>
</dbReference>
<dbReference type="Pfam" id="PF00717">
    <property type="entry name" value="Peptidase_S24"/>
    <property type="match status" value="1"/>
</dbReference>
<dbReference type="Proteomes" id="UP000632222">
    <property type="component" value="Unassembled WGS sequence"/>
</dbReference>
<reference evidence="3" key="1">
    <citation type="journal article" date="2019" name="Int. J. Syst. Evol. Microbiol.">
        <title>The Global Catalogue of Microorganisms (GCM) 10K type strain sequencing project: providing services to taxonomists for standard genome sequencing and annotation.</title>
        <authorList>
            <consortium name="The Broad Institute Genomics Platform"/>
            <consortium name="The Broad Institute Genome Sequencing Center for Infectious Disease"/>
            <person name="Wu L."/>
            <person name="Ma J."/>
        </authorList>
    </citation>
    <scope>NUCLEOTIDE SEQUENCE [LARGE SCALE GENOMIC DNA]</scope>
    <source>
        <strain evidence="3">JCM 14370</strain>
    </source>
</reference>
<organism evidence="2 3">
    <name type="scientific">Deinococcus roseus</name>
    <dbReference type="NCBI Taxonomy" id="392414"/>
    <lineage>
        <taxon>Bacteria</taxon>
        <taxon>Thermotogati</taxon>
        <taxon>Deinococcota</taxon>
        <taxon>Deinococci</taxon>
        <taxon>Deinococcales</taxon>
        <taxon>Deinococcaceae</taxon>
        <taxon>Deinococcus</taxon>
    </lineage>
</organism>
<feature type="domain" description="Peptidase S24/S26A/S26B/S26C" evidence="1">
    <location>
        <begin position="119"/>
        <end position="222"/>
    </location>
</feature>
<evidence type="ECO:0000313" key="3">
    <source>
        <dbReference type="Proteomes" id="UP000632222"/>
    </source>
</evidence>
<dbReference type="RefSeq" id="WP_189008339.1">
    <property type="nucleotide sequence ID" value="NZ_BMOD01000036.1"/>
</dbReference>
<gene>
    <name evidence="2" type="ORF">GCM10008938_48220</name>
</gene>
<evidence type="ECO:0000313" key="2">
    <source>
        <dbReference type="EMBL" id="GGJ56413.1"/>
    </source>
</evidence>
<keyword evidence="3" id="KW-1185">Reference proteome</keyword>
<dbReference type="InterPro" id="IPR039418">
    <property type="entry name" value="LexA-like"/>
</dbReference>
<dbReference type="EMBL" id="BMOD01000036">
    <property type="protein sequence ID" value="GGJ56413.1"/>
    <property type="molecule type" value="Genomic_DNA"/>
</dbReference>
<protein>
    <recommendedName>
        <fullName evidence="1">Peptidase S24/S26A/S26B/S26C domain-containing protein</fullName>
    </recommendedName>
</protein>
<dbReference type="InterPro" id="IPR015927">
    <property type="entry name" value="Peptidase_S24_S26A/B/C"/>
</dbReference>
<sequence>MPIDNRDAEWVLRRKMREADTNASALSLHIGKSRTWAHVQLFKDPLGTLWSMSYKEPEALDLFAQKLGYRNRYDLLIDLDLITKADLKALQDWMELPKRTAAFPLNPLAEPANLTVKIPIYGTVGAGLKKIHANDHPEEYVEFDMRELPKAIDVAKLFILVVNGDSMSDDYVSRQIPHGSKILVESDAVPTDGKIVVAWIPELETGVVKQYFAKGENTLLRSYKVGGPTFWASQYPDMVLEGVVRRVIWEP</sequence>
<proteinExistence type="predicted"/>
<evidence type="ECO:0000259" key="1">
    <source>
        <dbReference type="Pfam" id="PF00717"/>
    </source>
</evidence>
<comment type="caution">
    <text evidence="2">The sequence shown here is derived from an EMBL/GenBank/DDBJ whole genome shotgun (WGS) entry which is preliminary data.</text>
</comment>
<name>A0ABQ2DIX8_9DEIO</name>
<accession>A0ABQ2DIX8</accession>
<dbReference type="InterPro" id="IPR036286">
    <property type="entry name" value="LexA/Signal_pep-like_sf"/>
</dbReference>